<sequence>MSEIGPFSTFRNTLNSLTQGSHFWKKNPASKEAGSFIQLDFFTNTGSLFLH</sequence>
<comment type="caution">
    <text evidence="1">The sequence shown here is derived from an EMBL/GenBank/DDBJ whole genome shotgun (WGS) entry which is preliminary data.</text>
</comment>
<dbReference type="EMBL" id="AMZY02000001">
    <property type="protein sequence ID" value="EMS35295.1"/>
    <property type="molecule type" value="Genomic_DNA"/>
</dbReference>
<dbReference type="AlphaFoldDB" id="M7XCZ1"/>
<organism evidence="1 2">
    <name type="scientific">Mariniradius saccharolyticus AK6</name>
    <dbReference type="NCBI Taxonomy" id="1239962"/>
    <lineage>
        <taxon>Bacteria</taxon>
        <taxon>Pseudomonadati</taxon>
        <taxon>Bacteroidota</taxon>
        <taxon>Cytophagia</taxon>
        <taxon>Cytophagales</taxon>
        <taxon>Cyclobacteriaceae</taxon>
        <taxon>Mariniradius</taxon>
    </lineage>
</organism>
<name>M7XCZ1_9BACT</name>
<dbReference type="InParanoid" id="M7XCZ1"/>
<gene>
    <name evidence="1" type="ORF">C943_00068</name>
</gene>
<proteinExistence type="predicted"/>
<keyword evidence="2" id="KW-1185">Reference proteome</keyword>
<reference evidence="1" key="1">
    <citation type="submission" date="2013-01" db="EMBL/GenBank/DDBJ databases">
        <title>Genome assembly of Mariniradius saccharolyticus AK6.</title>
        <authorList>
            <person name="Vaidya B."/>
            <person name="Khatri I."/>
            <person name="Tanuku N.R.S."/>
            <person name="Subramanian S."/>
            <person name="Pinnaka A."/>
        </authorList>
    </citation>
    <scope>NUCLEOTIDE SEQUENCE [LARGE SCALE GENOMIC DNA]</scope>
    <source>
        <strain evidence="1">AK6</strain>
    </source>
</reference>
<dbReference type="Proteomes" id="UP000010953">
    <property type="component" value="Unassembled WGS sequence"/>
</dbReference>
<evidence type="ECO:0000313" key="2">
    <source>
        <dbReference type="Proteomes" id="UP000010953"/>
    </source>
</evidence>
<evidence type="ECO:0000313" key="1">
    <source>
        <dbReference type="EMBL" id="EMS35295.1"/>
    </source>
</evidence>
<protein>
    <submittedName>
        <fullName evidence="1">Uncharacterized protein</fullName>
    </submittedName>
</protein>
<accession>M7XCZ1</accession>